<sequence length="113" mass="12308">MKTVQIAKNGETIATVWHATGYFARLRGLLGRKLEADGGMLLTPCSEIHTIGMGYAIDALYLDKNGRVLRVDEALVPGRVLPRQRGARHVLELPEGSAKRCGLTAGDILEVIR</sequence>
<protein>
    <recommendedName>
        <fullName evidence="2">DUF192 domain-containing protein</fullName>
    </recommendedName>
</protein>
<dbReference type="EMBL" id="VSSQ01024213">
    <property type="protein sequence ID" value="MPM71600.1"/>
    <property type="molecule type" value="Genomic_DNA"/>
</dbReference>
<dbReference type="AlphaFoldDB" id="A0A645C1G0"/>
<gene>
    <name evidence="1" type="ORF">SDC9_118568</name>
</gene>
<dbReference type="Gene3D" id="2.60.120.1140">
    <property type="entry name" value="Protein of unknown function DUF192"/>
    <property type="match status" value="1"/>
</dbReference>
<evidence type="ECO:0008006" key="2">
    <source>
        <dbReference type="Google" id="ProtNLM"/>
    </source>
</evidence>
<name>A0A645C1G0_9ZZZZ</name>
<dbReference type="InterPro" id="IPR038695">
    <property type="entry name" value="Saro_0823-like_sf"/>
</dbReference>
<organism evidence="1">
    <name type="scientific">bioreactor metagenome</name>
    <dbReference type="NCBI Taxonomy" id="1076179"/>
    <lineage>
        <taxon>unclassified sequences</taxon>
        <taxon>metagenomes</taxon>
        <taxon>ecological metagenomes</taxon>
    </lineage>
</organism>
<reference evidence="1" key="1">
    <citation type="submission" date="2019-08" db="EMBL/GenBank/DDBJ databases">
        <authorList>
            <person name="Kucharzyk K."/>
            <person name="Murdoch R.W."/>
            <person name="Higgins S."/>
            <person name="Loffler F."/>
        </authorList>
    </citation>
    <scope>NUCLEOTIDE SEQUENCE</scope>
</reference>
<evidence type="ECO:0000313" key="1">
    <source>
        <dbReference type="EMBL" id="MPM71600.1"/>
    </source>
</evidence>
<accession>A0A645C1G0</accession>
<comment type="caution">
    <text evidence="1">The sequence shown here is derived from an EMBL/GenBank/DDBJ whole genome shotgun (WGS) entry which is preliminary data.</text>
</comment>
<dbReference type="InterPro" id="IPR003795">
    <property type="entry name" value="DUF192"/>
</dbReference>
<proteinExistence type="predicted"/>
<dbReference type="Pfam" id="PF02643">
    <property type="entry name" value="DUF192"/>
    <property type="match status" value="1"/>
</dbReference>